<evidence type="ECO:0000313" key="2">
    <source>
        <dbReference type="Proteomes" id="UP000541444"/>
    </source>
</evidence>
<reference evidence="1 2" key="1">
    <citation type="journal article" date="2020" name="IScience">
        <title>Genome Sequencing of the Endangered Kingdonia uniflora (Circaeasteraceae, Ranunculales) Reveals Potential Mechanisms of Evolutionary Specialization.</title>
        <authorList>
            <person name="Sun Y."/>
            <person name="Deng T."/>
            <person name="Zhang A."/>
            <person name="Moore M.J."/>
            <person name="Landis J.B."/>
            <person name="Lin N."/>
            <person name="Zhang H."/>
            <person name="Zhang X."/>
            <person name="Huang J."/>
            <person name="Zhang X."/>
            <person name="Sun H."/>
            <person name="Wang H."/>
        </authorList>
    </citation>
    <scope>NUCLEOTIDE SEQUENCE [LARGE SCALE GENOMIC DNA]</scope>
    <source>
        <strain evidence="1">TB1705</strain>
        <tissue evidence="1">Leaf</tissue>
    </source>
</reference>
<accession>A0A7J7MLL8</accession>
<organism evidence="1 2">
    <name type="scientific">Kingdonia uniflora</name>
    <dbReference type="NCBI Taxonomy" id="39325"/>
    <lineage>
        <taxon>Eukaryota</taxon>
        <taxon>Viridiplantae</taxon>
        <taxon>Streptophyta</taxon>
        <taxon>Embryophyta</taxon>
        <taxon>Tracheophyta</taxon>
        <taxon>Spermatophyta</taxon>
        <taxon>Magnoliopsida</taxon>
        <taxon>Ranunculales</taxon>
        <taxon>Circaeasteraceae</taxon>
        <taxon>Kingdonia</taxon>
    </lineage>
</organism>
<comment type="caution">
    <text evidence="1">The sequence shown here is derived from an EMBL/GenBank/DDBJ whole genome shotgun (WGS) entry which is preliminary data.</text>
</comment>
<sequence length="56" mass="6164">KDSLGLLGTSEPPNSGDIKINHYRILSSDGGKYGGIIREDKGRYIICYYGRRESGS</sequence>
<name>A0A7J7MLL8_9MAGN</name>
<gene>
    <name evidence="1" type="ORF">GIB67_007149</name>
</gene>
<keyword evidence="2" id="KW-1185">Reference proteome</keyword>
<protein>
    <submittedName>
        <fullName evidence="1">Uncharacterized protein</fullName>
    </submittedName>
</protein>
<proteinExistence type="predicted"/>
<feature type="non-terminal residue" evidence="1">
    <location>
        <position position="1"/>
    </location>
</feature>
<dbReference type="EMBL" id="JACGCM010001406">
    <property type="protein sequence ID" value="KAF6155712.1"/>
    <property type="molecule type" value="Genomic_DNA"/>
</dbReference>
<evidence type="ECO:0000313" key="1">
    <source>
        <dbReference type="EMBL" id="KAF6155712.1"/>
    </source>
</evidence>
<dbReference type="AlphaFoldDB" id="A0A7J7MLL8"/>
<dbReference type="Proteomes" id="UP000541444">
    <property type="component" value="Unassembled WGS sequence"/>
</dbReference>